<name>A0A9P0FYX0_CHRIL</name>
<dbReference type="SUPFAM" id="SSF103473">
    <property type="entry name" value="MFS general substrate transporter"/>
    <property type="match status" value="1"/>
</dbReference>
<feature type="signal peptide" evidence="7">
    <location>
        <begin position="1"/>
        <end position="23"/>
    </location>
</feature>
<keyword evidence="5 6" id="KW-0472">Membrane</keyword>
<evidence type="ECO:0000256" key="7">
    <source>
        <dbReference type="SAM" id="SignalP"/>
    </source>
</evidence>
<organism evidence="9 10">
    <name type="scientific">Chrysodeixis includens</name>
    <name type="common">Soybean looper</name>
    <name type="synonym">Pseudoplusia includens</name>
    <dbReference type="NCBI Taxonomy" id="689277"/>
    <lineage>
        <taxon>Eukaryota</taxon>
        <taxon>Metazoa</taxon>
        <taxon>Ecdysozoa</taxon>
        <taxon>Arthropoda</taxon>
        <taxon>Hexapoda</taxon>
        <taxon>Insecta</taxon>
        <taxon>Pterygota</taxon>
        <taxon>Neoptera</taxon>
        <taxon>Endopterygota</taxon>
        <taxon>Lepidoptera</taxon>
        <taxon>Glossata</taxon>
        <taxon>Ditrysia</taxon>
        <taxon>Noctuoidea</taxon>
        <taxon>Noctuidae</taxon>
        <taxon>Plusiinae</taxon>
        <taxon>Chrysodeixis</taxon>
    </lineage>
</organism>
<keyword evidence="3 6" id="KW-0812">Transmembrane</keyword>
<feature type="transmembrane region" description="Helical" evidence="6">
    <location>
        <begin position="382"/>
        <end position="401"/>
    </location>
</feature>
<feature type="transmembrane region" description="Helical" evidence="6">
    <location>
        <begin position="223"/>
        <end position="241"/>
    </location>
</feature>
<evidence type="ECO:0000256" key="2">
    <source>
        <dbReference type="ARBA" id="ARBA00022448"/>
    </source>
</evidence>
<dbReference type="InterPro" id="IPR011701">
    <property type="entry name" value="MFS"/>
</dbReference>
<feature type="transmembrane region" description="Helical" evidence="6">
    <location>
        <begin position="70"/>
        <end position="97"/>
    </location>
</feature>
<dbReference type="GO" id="GO:0022857">
    <property type="term" value="F:transmembrane transporter activity"/>
    <property type="evidence" value="ECO:0007669"/>
    <property type="project" value="InterPro"/>
</dbReference>
<dbReference type="EMBL" id="LR824009">
    <property type="protein sequence ID" value="CAH0605543.1"/>
    <property type="molecule type" value="Genomic_DNA"/>
</dbReference>
<evidence type="ECO:0000256" key="1">
    <source>
        <dbReference type="ARBA" id="ARBA00004141"/>
    </source>
</evidence>
<dbReference type="Proteomes" id="UP001154114">
    <property type="component" value="Chromosome 6"/>
</dbReference>
<comment type="subcellular location">
    <subcellularLocation>
        <location evidence="1">Membrane</location>
        <topology evidence="1">Multi-pass membrane protein</topology>
    </subcellularLocation>
</comment>
<evidence type="ECO:0000256" key="5">
    <source>
        <dbReference type="ARBA" id="ARBA00023136"/>
    </source>
</evidence>
<keyword evidence="10" id="KW-1185">Reference proteome</keyword>
<evidence type="ECO:0000256" key="6">
    <source>
        <dbReference type="SAM" id="Phobius"/>
    </source>
</evidence>
<dbReference type="InterPro" id="IPR020846">
    <property type="entry name" value="MFS_dom"/>
</dbReference>
<dbReference type="Gene3D" id="1.20.1250.20">
    <property type="entry name" value="MFS general substrate transporter like domains"/>
    <property type="match status" value="1"/>
</dbReference>
<keyword evidence="7" id="KW-0732">Signal</keyword>
<evidence type="ECO:0000313" key="9">
    <source>
        <dbReference type="EMBL" id="CAH0605543.1"/>
    </source>
</evidence>
<reference evidence="9" key="1">
    <citation type="submission" date="2021-12" db="EMBL/GenBank/DDBJ databases">
        <authorList>
            <person name="King R."/>
        </authorList>
    </citation>
    <scope>NUCLEOTIDE SEQUENCE</scope>
</reference>
<sequence>MASPMIVFMLVVLLDSISVSLLASHLNNQEQTLGFDDVQIGIVGAVFTGCQILASPIIGSLADVKGRKTILLFCLFICSVSYFSLGITTSFIAYVAFRAIIGSFQQVQMLTKALAPDYIEDMDQVAALYGRSLSVTTFGLAFGPGVSKRITEAYPDVSFVILCAILATLFMFKRDLIRFLPENGDQKRRTAEAASISETYSISTLDTCQQTVKKLYSIKWSNYWDILLFKFLMTLAMGQYYSNFNTFLDNNLTIEPSDLGYILNFQRIVSSICNNTVVYLFKLYKNDKDYSQRMLHVFILMTLSLLGLASATSVPAYMALIVPKALSFSLAKIISLQVLVHRSPANYRGTLLGMAHSVDIASDLLSPLVFGYISPFFGDCSAFYVAALIASVGIIVSYQFAPQKTQLKAEPNKKKEIKKNKKKNK</sequence>
<accession>A0A9P0FYX0</accession>
<keyword evidence="4 6" id="KW-1133">Transmembrane helix</keyword>
<evidence type="ECO:0000259" key="8">
    <source>
        <dbReference type="PROSITE" id="PS50850"/>
    </source>
</evidence>
<dbReference type="Pfam" id="PF07690">
    <property type="entry name" value="MFS_1"/>
    <property type="match status" value="1"/>
</dbReference>
<dbReference type="GO" id="GO:0016020">
    <property type="term" value="C:membrane"/>
    <property type="evidence" value="ECO:0007669"/>
    <property type="project" value="UniProtKB-SubCell"/>
</dbReference>
<feature type="chain" id="PRO_5040299366" description="Major facilitator superfamily (MFS) profile domain-containing protein" evidence="7">
    <location>
        <begin position="24"/>
        <end position="425"/>
    </location>
</feature>
<dbReference type="InterPro" id="IPR036259">
    <property type="entry name" value="MFS_trans_sf"/>
</dbReference>
<evidence type="ECO:0000256" key="4">
    <source>
        <dbReference type="ARBA" id="ARBA00022989"/>
    </source>
</evidence>
<dbReference type="PROSITE" id="PS50850">
    <property type="entry name" value="MFS"/>
    <property type="match status" value="1"/>
</dbReference>
<proteinExistence type="predicted"/>
<dbReference type="OrthoDB" id="440553at2759"/>
<evidence type="ECO:0000313" key="10">
    <source>
        <dbReference type="Proteomes" id="UP001154114"/>
    </source>
</evidence>
<feature type="transmembrane region" description="Helical" evidence="6">
    <location>
        <begin position="38"/>
        <end position="58"/>
    </location>
</feature>
<dbReference type="PANTHER" id="PTHR23504">
    <property type="entry name" value="MAJOR FACILITATOR SUPERFAMILY DOMAIN-CONTAINING PROTEIN 10"/>
    <property type="match status" value="1"/>
</dbReference>
<dbReference type="PANTHER" id="PTHR23504:SF14">
    <property type="entry name" value="MAJOR FACILITATOR SUPERFAMILY DOMAIN-CONTAINING PROTEIN 9"/>
    <property type="match status" value="1"/>
</dbReference>
<keyword evidence="2" id="KW-0813">Transport</keyword>
<evidence type="ECO:0000256" key="3">
    <source>
        <dbReference type="ARBA" id="ARBA00022692"/>
    </source>
</evidence>
<feature type="transmembrane region" description="Helical" evidence="6">
    <location>
        <begin position="261"/>
        <end position="281"/>
    </location>
</feature>
<feature type="domain" description="Major facilitator superfamily (MFS) profile" evidence="8">
    <location>
        <begin position="4"/>
        <end position="405"/>
    </location>
</feature>
<protein>
    <recommendedName>
        <fullName evidence="8">Major facilitator superfamily (MFS) profile domain-containing protein</fullName>
    </recommendedName>
</protein>
<feature type="transmembrane region" description="Helical" evidence="6">
    <location>
        <begin position="293"/>
        <end position="311"/>
    </location>
</feature>
<feature type="transmembrane region" description="Helical" evidence="6">
    <location>
        <begin position="153"/>
        <end position="172"/>
    </location>
</feature>
<gene>
    <name evidence="9" type="ORF">CINC_LOCUS11516</name>
</gene>
<dbReference type="AlphaFoldDB" id="A0A9P0FYX0"/>